<name>A0A0B7BN06_9EUPU</name>
<organism evidence="1">
    <name type="scientific">Arion vulgaris</name>
    <dbReference type="NCBI Taxonomy" id="1028688"/>
    <lineage>
        <taxon>Eukaryota</taxon>
        <taxon>Metazoa</taxon>
        <taxon>Spiralia</taxon>
        <taxon>Lophotrochozoa</taxon>
        <taxon>Mollusca</taxon>
        <taxon>Gastropoda</taxon>
        <taxon>Heterobranchia</taxon>
        <taxon>Euthyneura</taxon>
        <taxon>Panpulmonata</taxon>
        <taxon>Eupulmonata</taxon>
        <taxon>Stylommatophora</taxon>
        <taxon>Helicina</taxon>
        <taxon>Arionoidea</taxon>
        <taxon>Arionidae</taxon>
        <taxon>Arion</taxon>
    </lineage>
</organism>
<evidence type="ECO:0000313" key="1">
    <source>
        <dbReference type="EMBL" id="CEK93510.1"/>
    </source>
</evidence>
<accession>A0A0B7BN06</accession>
<dbReference type="EMBL" id="HACG01046645">
    <property type="protein sequence ID" value="CEK93510.1"/>
    <property type="molecule type" value="Transcribed_RNA"/>
</dbReference>
<dbReference type="AlphaFoldDB" id="A0A0B7BN06"/>
<sequence length="50" mass="5743">MNRTMFLRCKEMHKIKLSGNSLSLSYVPLGTTETDDECVALQWLHMLQTA</sequence>
<reference evidence="1" key="1">
    <citation type="submission" date="2014-12" db="EMBL/GenBank/DDBJ databases">
        <title>Insight into the proteome of Arion vulgaris.</title>
        <authorList>
            <person name="Aradska J."/>
            <person name="Bulat T."/>
            <person name="Smidak R."/>
            <person name="Sarate P."/>
            <person name="Gangsoo J."/>
            <person name="Sialana F."/>
            <person name="Bilban M."/>
            <person name="Lubec G."/>
        </authorList>
    </citation>
    <scope>NUCLEOTIDE SEQUENCE</scope>
    <source>
        <tissue evidence="1">Skin</tissue>
    </source>
</reference>
<protein>
    <submittedName>
        <fullName evidence="1">Uncharacterized protein</fullName>
    </submittedName>
</protein>
<proteinExistence type="predicted"/>
<gene>
    <name evidence="1" type="primary">ORF195712</name>
</gene>